<proteinExistence type="predicted"/>
<protein>
    <submittedName>
        <fullName evidence="2">(rape) hypothetical protein</fullName>
    </submittedName>
</protein>
<organism evidence="2">
    <name type="scientific">Brassica napus</name>
    <name type="common">Rape</name>
    <dbReference type="NCBI Taxonomy" id="3708"/>
    <lineage>
        <taxon>Eukaryota</taxon>
        <taxon>Viridiplantae</taxon>
        <taxon>Streptophyta</taxon>
        <taxon>Embryophyta</taxon>
        <taxon>Tracheophyta</taxon>
        <taxon>Spermatophyta</taxon>
        <taxon>Magnoliopsida</taxon>
        <taxon>eudicotyledons</taxon>
        <taxon>Gunneridae</taxon>
        <taxon>Pentapetalae</taxon>
        <taxon>rosids</taxon>
        <taxon>malvids</taxon>
        <taxon>Brassicales</taxon>
        <taxon>Brassicaceae</taxon>
        <taxon>Brassiceae</taxon>
        <taxon>Brassica</taxon>
    </lineage>
</organism>
<evidence type="ECO:0000313" key="2">
    <source>
        <dbReference type="EMBL" id="CAF2276159.1"/>
    </source>
</evidence>
<evidence type="ECO:0000256" key="1">
    <source>
        <dbReference type="SAM" id="MobiDB-lite"/>
    </source>
</evidence>
<feature type="region of interest" description="Disordered" evidence="1">
    <location>
        <begin position="1"/>
        <end position="108"/>
    </location>
</feature>
<dbReference type="Proteomes" id="UP001295469">
    <property type="component" value="Chromosome A04"/>
</dbReference>
<reference evidence="2" key="1">
    <citation type="submission" date="2021-01" db="EMBL/GenBank/DDBJ databases">
        <authorList>
            <consortium name="Genoscope - CEA"/>
            <person name="William W."/>
        </authorList>
    </citation>
    <scope>NUCLEOTIDE SEQUENCE</scope>
</reference>
<sequence length="108" mass="13173">METNLSRTLQSPLKEKERPAEKTKRPSKHWDDHSLTRRNETKPQKLDQIHGRREQRESTLMRRRRESHRRQTFTTPPRMQTKNHKRTIATRPHKPYARTDKQQTCRLP</sequence>
<feature type="compositionally biased region" description="Basic residues" evidence="1">
    <location>
        <begin position="61"/>
        <end position="71"/>
    </location>
</feature>
<dbReference type="EMBL" id="HG994358">
    <property type="protein sequence ID" value="CAF2276159.1"/>
    <property type="molecule type" value="Genomic_DNA"/>
</dbReference>
<feature type="compositionally biased region" description="Basic and acidic residues" evidence="1">
    <location>
        <begin position="97"/>
        <end position="108"/>
    </location>
</feature>
<feature type="compositionally biased region" description="Basic residues" evidence="1">
    <location>
        <begin position="81"/>
        <end position="96"/>
    </location>
</feature>
<name>A0A817AU55_BRANA</name>
<feature type="compositionally biased region" description="Basic and acidic residues" evidence="1">
    <location>
        <begin position="13"/>
        <end position="60"/>
    </location>
</feature>
<accession>A0A817AU55</accession>
<gene>
    <name evidence="2" type="ORF">DARMORV10_A04P16310.1</name>
</gene>
<feature type="compositionally biased region" description="Polar residues" evidence="1">
    <location>
        <begin position="1"/>
        <end position="11"/>
    </location>
</feature>
<dbReference type="AlphaFoldDB" id="A0A817AU55"/>